<dbReference type="AlphaFoldDB" id="A0A5C5Y423"/>
<comment type="caution">
    <text evidence="1">The sequence shown here is derived from an EMBL/GenBank/DDBJ whole genome shotgun (WGS) entry which is preliminary data.</text>
</comment>
<dbReference type="Proteomes" id="UP000317238">
    <property type="component" value="Unassembled WGS sequence"/>
</dbReference>
<accession>A0A5C5Y423</accession>
<evidence type="ECO:0000313" key="1">
    <source>
        <dbReference type="EMBL" id="TWT69035.1"/>
    </source>
</evidence>
<organism evidence="1 2">
    <name type="scientific">Crateriforma conspicua</name>
    <dbReference type="NCBI Taxonomy" id="2527996"/>
    <lineage>
        <taxon>Bacteria</taxon>
        <taxon>Pseudomonadati</taxon>
        <taxon>Planctomycetota</taxon>
        <taxon>Planctomycetia</taxon>
        <taxon>Planctomycetales</taxon>
        <taxon>Planctomycetaceae</taxon>
        <taxon>Crateriforma</taxon>
    </lineage>
</organism>
<reference evidence="1 2" key="1">
    <citation type="submission" date="2019-02" db="EMBL/GenBank/DDBJ databases">
        <title>Deep-cultivation of Planctomycetes and their phenomic and genomic characterization uncovers novel biology.</title>
        <authorList>
            <person name="Wiegand S."/>
            <person name="Jogler M."/>
            <person name="Boedeker C."/>
            <person name="Pinto D."/>
            <person name="Vollmers J."/>
            <person name="Rivas-Marin E."/>
            <person name="Kohn T."/>
            <person name="Peeters S.H."/>
            <person name="Heuer A."/>
            <person name="Rast P."/>
            <person name="Oberbeckmann S."/>
            <person name="Bunk B."/>
            <person name="Jeske O."/>
            <person name="Meyerdierks A."/>
            <person name="Storesund J.E."/>
            <person name="Kallscheuer N."/>
            <person name="Luecker S."/>
            <person name="Lage O.M."/>
            <person name="Pohl T."/>
            <person name="Merkel B.J."/>
            <person name="Hornburger P."/>
            <person name="Mueller R.-W."/>
            <person name="Bruemmer F."/>
            <person name="Labrenz M."/>
            <person name="Spormann A.M."/>
            <person name="Op Den Camp H."/>
            <person name="Overmann J."/>
            <person name="Amann R."/>
            <person name="Jetten M.S.M."/>
            <person name="Mascher T."/>
            <person name="Medema M.H."/>
            <person name="Devos D.P."/>
            <person name="Kaster A.-K."/>
            <person name="Ovreas L."/>
            <person name="Rohde M."/>
            <person name="Galperin M.Y."/>
            <person name="Jogler C."/>
        </authorList>
    </citation>
    <scope>NUCLEOTIDE SEQUENCE [LARGE SCALE GENOMIC DNA]</scope>
    <source>
        <strain evidence="1 2">Pan14r</strain>
    </source>
</reference>
<proteinExistence type="predicted"/>
<evidence type="ECO:0000313" key="2">
    <source>
        <dbReference type="Proteomes" id="UP000317238"/>
    </source>
</evidence>
<sequence length="63" mass="7151">MKTDFPGEASLGRVRRRILLILHLFFDELEPFTEQKAVPQAGTTQIRIVAVDQILFATGRPQN</sequence>
<keyword evidence="2" id="KW-1185">Reference proteome</keyword>
<gene>
    <name evidence="1" type="ORF">Pan14r_13190</name>
</gene>
<name>A0A5C5Y423_9PLAN</name>
<protein>
    <submittedName>
        <fullName evidence="1">Uncharacterized protein</fullName>
    </submittedName>
</protein>
<dbReference type="EMBL" id="SJPL01000001">
    <property type="protein sequence ID" value="TWT69035.1"/>
    <property type="molecule type" value="Genomic_DNA"/>
</dbReference>